<dbReference type="Pfam" id="PF12770">
    <property type="entry name" value="CHAT"/>
    <property type="match status" value="1"/>
</dbReference>
<accession>A0A4R4NHU5</accession>
<dbReference type="Proteomes" id="UP000295431">
    <property type="component" value="Unassembled WGS sequence"/>
</dbReference>
<organism evidence="2 3">
    <name type="scientific">Actinomadura bangladeshensis</name>
    <dbReference type="NCBI Taxonomy" id="453573"/>
    <lineage>
        <taxon>Bacteria</taxon>
        <taxon>Bacillati</taxon>
        <taxon>Actinomycetota</taxon>
        <taxon>Actinomycetes</taxon>
        <taxon>Streptosporangiales</taxon>
        <taxon>Thermomonosporaceae</taxon>
        <taxon>Actinomadura</taxon>
    </lineage>
</organism>
<proteinExistence type="predicted"/>
<keyword evidence="3" id="KW-1185">Reference proteome</keyword>
<dbReference type="InterPro" id="IPR011990">
    <property type="entry name" value="TPR-like_helical_dom_sf"/>
</dbReference>
<dbReference type="RefSeq" id="WP_131944248.1">
    <property type="nucleotide sequence ID" value="NZ_BAAAMX010000029.1"/>
</dbReference>
<dbReference type="PANTHER" id="PTHR47691:SF3">
    <property type="entry name" value="HTH-TYPE TRANSCRIPTIONAL REGULATOR RV0890C-RELATED"/>
    <property type="match status" value="1"/>
</dbReference>
<name>A0A4R4NHU5_9ACTN</name>
<dbReference type="Gene3D" id="1.25.40.10">
    <property type="entry name" value="Tetratricopeptide repeat domain"/>
    <property type="match status" value="2"/>
</dbReference>
<evidence type="ECO:0000259" key="1">
    <source>
        <dbReference type="Pfam" id="PF12770"/>
    </source>
</evidence>
<sequence>MDHVSSILYRAWTGAVERADVHRALDGLPVPGRVELRSRYLHLRDASAVLPATLGEPLDEASWEEIVRLEHEGDAALGRSPNEAAGPFRELAGLEHSARLRVVTVHALFGLGDAARQLDDDRCLDLFGEAIDVARADGYRPGLVRALVSCGYALMVKAALVEAGAHFEEAARLAAELDDRTYRANALLGLGETRMRQRDLPAARRDMWAARRAFARLGSPIGLGNVHERLASVFKSEGRLRDAADMLREAEINFEAAGTVIGRVNVLEQLGDVAVADARYGEAEEAYRAAEREAARHGYRRGRLNALDGLARTAREQGDWTAAEARYREALDGYRDMEDVVGTVRAFDGLALSRGANAGPAAELAERVRSVQELERLRAGSGRHDVQVEYRNRFTGMYGAALRCAVDLADLDATVYLLECLAGRRLAGMVEQDARVPADGLAAHMLARADQRLLGRLPPADGTSRQERVKRLLGATALREGLAGQAAAEADDAAAALYLPADPAEAGDLLGAVPPGCHVLFCGYGLTGTPEPELAWLWRAPSGATACGRAPATGHLRRLVDLAAAPTVAERLGPSVRGPSWEDVLPPGLAEALDGTEPADLVVLPIGALWRLPWPAVRLPSGRVLAGHARLRLCPSLTVHRALVRRTAGETASTGGRMSWRNPDLSAHQLAAAAAWRTASGPSDVRTALLEGGPDLLAVVAHGRHNGGAGYLELAPGEVLPLADMLAARPPRRLALVCCWGGAPPGEIPADPVSFGLVSLLRGSHEVLSCLDELADTAEATMLVNRILHRLDRLPLPEAVRDASENLFKHPALRDQALYHWAPLVCLGAYTEGDAR</sequence>
<dbReference type="AlphaFoldDB" id="A0A4R4NHU5"/>
<dbReference type="PANTHER" id="PTHR47691">
    <property type="entry name" value="REGULATOR-RELATED"/>
    <property type="match status" value="1"/>
</dbReference>
<evidence type="ECO:0000313" key="3">
    <source>
        <dbReference type="Proteomes" id="UP000295431"/>
    </source>
</evidence>
<dbReference type="SUPFAM" id="SSF48452">
    <property type="entry name" value="TPR-like"/>
    <property type="match status" value="1"/>
</dbReference>
<feature type="domain" description="CHAT" evidence="1">
    <location>
        <begin position="583"/>
        <end position="828"/>
    </location>
</feature>
<protein>
    <submittedName>
        <fullName evidence="2">CHAT domain-containing protein</fullName>
    </submittedName>
</protein>
<gene>
    <name evidence="2" type="ORF">E1284_33895</name>
</gene>
<reference evidence="2 3" key="1">
    <citation type="submission" date="2019-03" db="EMBL/GenBank/DDBJ databases">
        <title>Draft genome sequences of novel Actinobacteria.</title>
        <authorList>
            <person name="Sahin N."/>
            <person name="Ay H."/>
            <person name="Saygin H."/>
        </authorList>
    </citation>
    <scope>NUCLEOTIDE SEQUENCE [LARGE SCALE GENOMIC DNA]</scope>
    <source>
        <strain evidence="2 3">DSM 45347</strain>
    </source>
</reference>
<comment type="caution">
    <text evidence="2">The sequence shown here is derived from an EMBL/GenBank/DDBJ whole genome shotgun (WGS) entry which is preliminary data.</text>
</comment>
<dbReference type="EMBL" id="SMJW01000269">
    <property type="protein sequence ID" value="TDC06412.1"/>
    <property type="molecule type" value="Genomic_DNA"/>
</dbReference>
<evidence type="ECO:0000313" key="2">
    <source>
        <dbReference type="EMBL" id="TDC06412.1"/>
    </source>
</evidence>
<dbReference type="OrthoDB" id="4321286at2"/>
<dbReference type="InterPro" id="IPR024983">
    <property type="entry name" value="CHAT_dom"/>
</dbReference>